<dbReference type="Pfam" id="PF10269">
    <property type="entry name" value="Tmemb_185A"/>
    <property type="match status" value="1"/>
</dbReference>
<keyword evidence="2" id="KW-1133">Transmembrane helix</keyword>
<feature type="transmembrane region" description="Helical" evidence="2">
    <location>
        <begin position="265"/>
        <end position="287"/>
    </location>
</feature>
<feature type="transmembrane region" description="Helical" evidence="2">
    <location>
        <begin position="192"/>
        <end position="214"/>
    </location>
</feature>
<gene>
    <name evidence="4" type="ORF">RJ641_009545</name>
</gene>
<dbReference type="EMBL" id="JBAMMX010000016">
    <property type="protein sequence ID" value="KAK6925219.1"/>
    <property type="molecule type" value="Genomic_DNA"/>
</dbReference>
<dbReference type="InterPro" id="IPR001841">
    <property type="entry name" value="Znf_RING"/>
</dbReference>
<keyword evidence="2 4" id="KW-0812">Transmembrane</keyword>
<reference evidence="4 5" key="1">
    <citation type="submission" date="2023-12" db="EMBL/GenBank/DDBJ databases">
        <title>A high-quality genome assembly for Dillenia turbinata (Dilleniales).</title>
        <authorList>
            <person name="Chanderbali A."/>
        </authorList>
    </citation>
    <scope>NUCLEOTIDE SEQUENCE [LARGE SCALE GENOMIC DNA]</scope>
    <source>
        <strain evidence="4">LSX21</strain>
        <tissue evidence="4">Leaf</tissue>
    </source>
</reference>
<feature type="transmembrane region" description="Helical" evidence="2">
    <location>
        <begin position="150"/>
        <end position="172"/>
    </location>
</feature>
<dbReference type="InterPro" id="IPR019396">
    <property type="entry name" value="TM_Fragile-X-F-assoc"/>
</dbReference>
<dbReference type="Pfam" id="PF13920">
    <property type="entry name" value="zf-C3HC4_3"/>
    <property type="match status" value="1"/>
</dbReference>
<dbReference type="AlphaFoldDB" id="A0AAN8V5G8"/>
<feature type="transmembrane region" description="Helical" evidence="2">
    <location>
        <begin position="226"/>
        <end position="245"/>
    </location>
</feature>
<evidence type="ECO:0000313" key="5">
    <source>
        <dbReference type="Proteomes" id="UP001370490"/>
    </source>
</evidence>
<evidence type="ECO:0000259" key="3">
    <source>
        <dbReference type="PROSITE" id="PS50089"/>
    </source>
</evidence>
<dbReference type="GO" id="GO:0008270">
    <property type="term" value="F:zinc ion binding"/>
    <property type="evidence" value="ECO:0007669"/>
    <property type="project" value="UniProtKB-KW"/>
</dbReference>
<protein>
    <submittedName>
        <fullName evidence="4">Transmembrane Fragile-X-F-associated protein</fullName>
    </submittedName>
</protein>
<dbReference type="Proteomes" id="UP001370490">
    <property type="component" value="Unassembled WGS sequence"/>
</dbReference>
<proteinExistence type="predicted"/>
<comment type="caution">
    <text evidence="4">The sequence shown here is derived from an EMBL/GenBank/DDBJ whole genome shotgun (WGS) entry which is preliminary data.</text>
</comment>
<dbReference type="SUPFAM" id="SSF57850">
    <property type="entry name" value="RING/U-box"/>
    <property type="match status" value="1"/>
</dbReference>
<feature type="transmembrane region" description="Helical" evidence="2">
    <location>
        <begin position="299"/>
        <end position="320"/>
    </location>
</feature>
<keyword evidence="1" id="KW-0863">Zinc-finger</keyword>
<sequence>MVELGEKDKIVISGRRRASGDDEIEGGERERERLVCFGIGDWVGLMVDRKAMSWRRVGKSLQALGAHSLLFTFTLLLVLKLDHSLLFLVCSDCHIIDIRANMALSFDILPFLDYWGNDLLADIFICVSHDIASKINIQIHERLLRFAFELIFLFLVLALICRVIFFPLWLFHVVVARGRFSLPAPSVPHDHHWAPCHAVVATPLLVAFELLLCIHLESPNAVNLKIVFLPLLTFEATILIDNFRMCRSLMPGDEEGMGDEAIWEALPHFWVAMSMVFFIAATLFTLLKLSGDVSALGWWDLFINFGIAECFAFLVCTKWSNPVIHRSSRTREASSSSNSIRYLDWNSGLVVNVEEDHQDRTCGLQDIGGHIMKIPIIGFQVLLCMRLEGTPAGAKNIPLPVLFSPLFLLQSVGVLFALSRLVEKIVLLLRSEAGTGRYFAVSSRAHDCFAFFHKGSRLLGWWSIDEGSQEEKARLFHEGASGDGIFWHTVGQGLDHQPDQILGRSDQILPHGSLSHLCYNTFCGYPPDIVKKMPKKELTEEVWRLQAALGEQAEITKYSRQEYERLQNVILLIYSYEKVLCRICFEKEICVVLLPCRHRILCSGCCEKCKKCPICRVLIEERLPVYDV</sequence>
<keyword evidence="1" id="KW-0862">Zinc</keyword>
<keyword evidence="2" id="KW-0472">Membrane</keyword>
<feature type="domain" description="RING-type" evidence="3">
    <location>
        <begin position="581"/>
        <end position="616"/>
    </location>
</feature>
<accession>A0AAN8V5G8</accession>
<dbReference type="PANTHER" id="PTHR46859:SF3">
    <property type="entry name" value="RING-TYPE DOMAIN-CONTAINING PROTEIN"/>
    <property type="match status" value="1"/>
</dbReference>
<name>A0AAN8V5G8_9MAGN</name>
<dbReference type="PROSITE" id="PS50089">
    <property type="entry name" value="ZF_RING_2"/>
    <property type="match status" value="1"/>
</dbReference>
<dbReference type="PANTHER" id="PTHR46859">
    <property type="entry name" value="TRANSMEMBRANE FRAGILE-X-F-ASSOCIATED PROTEIN"/>
    <property type="match status" value="1"/>
</dbReference>
<keyword evidence="1" id="KW-0479">Metal-binding</keyword>
<evidence type="ECO:0000313" key="4">
    <source>
        <dbReference type="EMBL" id="KAK6925219.1"/>
    </source>
</evidence>
<keyword evidence="5" id="KW-1185">Reference proteome</keyword>
<organism evidence="4 5">
    <name type="scientific">Dillenia turbinata</name>
    <dbReference type="NCBI Taxonomy" id="194707"/>
    <lineage>
        <taxon>Eukaryota</taxon>
        <taxon>Viridiplantae</taxon>
        <taxon>Streptophyta</taxon>
        <taxon>Embryophyta</taxon>
        <taxon>Tracheophyta</taxon>
        <taxon>Spermatophyta</taxon>
        <taxon>Magnoliopsida</taxon>
        <taxon>eudicotyledons</taxon>
        <taxon>Gunneridae</taxon>
        <taxon>Pentapetalae</taxon>
        <taxon>Dilleniales</taxon>
        <taxon>Dilleniaceae</taxon>
        <taxon>Dillenia</taxon>
    </lineage>
</organism>
<evidence type="ECO:0000256" key="1">
    <source>
        <dbReference type="PROSITE-ProRule" id="PRU00175"/>
    </source>
</evidence>
<dbReference type="Gene3D" id="3.30.40.10">
    <property type="entry name" value="Zinc/RING finger domain, C3HC4 (zinc finger)"/>
    <property type="match status" value="1"/>
</dbReference>
<evidence type="ECO:0000256" key="2">
    <source>
        <dbReference type="SAM" id="Phobius"/>
    </source>
</evidence>
<dbReference type="InterPro" id="IPR013083">
    <property type="entry name" value="Znf_RING/FYVE/PHD"/>
</dbReference>